<dbReference type="Gene3D" id="3.40.50.720">
    <property type="entry name" value="NAD(P)-binding Rossmann-like Domain"/>
    <property type="match status" value="1"/>
</dbReference>
<dbReference type="PANTHER" id="PTHR43377:SF1">
    <property type="entry name" value="BILIVERDIN REDUCTASE A"/>
    <property type="match status" value="1"/>
</dbReference>
<gene>
    <name evidence="2" type="ORF">CLV97_10420</name>
</gene>
<comment type="caution">
    <text evidence="2">The sequence shown here is derived from an EMBL/GenBank/DDBJ whole genome shotgun (WGS) entry which is preliminary data.</text>
</comment>
<dbReference type="EMBL" id="PVNE01000004">
    <property type="protein sequence ID" value="PRX41780.1"/>
    <property type="molecule type" value="Genomic_DNA"/>
</dbReference>
<dbReference type="Pfam" id="PF01408">
    <property type="entry name" value="GFO_IDH_MocA"/>
    <property type="match status" value="1"/>
</dbReference>
<organism evidence="2 3">
    <name type="scientific">Planifilum fimeticola</name>
    <dbReference type="NCBI Taxonomy" id="201975"/>
    <lineage>
        <taxon>Bacteria</taxon>
        <taxon>Bacillati</taxon>
        <taxon>Bacillota</taxon>
        <taxon>Bacilli</taxon>
        <taxon>Bacillales</taxon>
        <taxon>Thermoactinomycetaceae</taxon>
        <taxon>Planifilum</taxon>
    </lineage>
</organism>
<dbReference type="InterPro" id="IPR000683">
    <property type="entry name" value="Gfo/Idh/MocA-like_OxRdtase_N"/>
</dbReference>
<keyword evidence="3" id="KW-1185">Reference proteome</keyword>
<sequence length="323" mass="36544">MSAKKIPIGLVGAGFMGENHLRNLITLSEVTIVGVFDSDPSKARALAEKYRVPPAQSLHDLLKQAEAVVICVPTTAHYDAASEAVRNGCHVFLEKPFTHTVDEARSLCRLADKYKVHIQVGHVERFNPVIQTLLKSVRYENLLMGEFYRYVPLRKNIDADVLLTLMVHDLDLILRLADQMKTSPVRLAASGRTVYPEEMNRGLIDNAMVQILFDSSFLVNVHAVRTGALHRRKIILTETDRTWVADLLNHRLHLFTRLDRHTKQVDHRTVEIPATSPLLEEIKHFVSSVRTGRPPLVTQHDGLNVMKFIERIRSKMKTGSDAE</sequence>
<dbReference type="InterPro" id="IPR051450">
    <property type="entry name" value="Gfo/Idh/MocA_Oxidoreductases"/>
</dbReference>
<evidence type="ECO:0000313" key="2">
    <source>
        <dbReference type="EMBL" id="PRX41780.1"/>
    </source>
</evidence>
<dbReference type="PANTHER" id="PTHR43377">
    <property type="entry name" value="BILIVERDIN REDUCTASE A"/>
    <property type="match status" value="1"/>
</dbReference>
<dbReference type="Proteomes" id="UP000237797">
    <property type="component" value="Unassembled WGS sequence"/>
</dbReference>
<dbReference type="GO" id="GO:0000166">
    <property type="term" value="F:nucleotide binding"/>
    <property type="evidence" value="ECO:0007669"/>
    <property type="project" value="InterPro"/>
</dbReference>
<evidence type="ECO:0000259" key="1">
    <source>
        <dbReference type="Pfam" id="PF01408"/>
    </source>
</evidence>
<evidence type="ECO:0000313" key="3">
    <source>
        <dbReference type="Proteomes" id="UP000237797"/>
    </source>
</evidence>
<protein>
    <submittedName>
        <fullName evidence="2">Putative dehydrogenase</fullName>
    </submittedName>
</protein>
<dbReference type="AlphaFoldDB" id="A0A2T0LHE8"/>
<reference evidence="2 3" key="1">
    <citation type="submission" date="2018-03" db="EMBL/GenBank/DDBJ databases">
        <title>Genomic Encyclopedia of Archaeal and Bacterial Type Strains, Phase II (KMG-II): from individual species to whole genera.</title>
        <authorList>
            <person name="Goeker M."/>
        </authorList>
    </citation>
    <scope>NUCLEOTIDE SEQUENCE [LARGE SCALE GENOMIC DNA]</scope>
    <source>
        <strain evidence="2 3">DSM 44946</strain>
    </source>
</reference>
<feature type="domain" description="Gfo/Idh/MocA-like oxidoreductase N-terminal" evidence="1">
    <location>
        <begin position="8"/>
        <end position="122"/>
    </location>
</feature>
<name>A0A2T0LHE8_9BACL</name>
<dbReference type="Gene3D" id="3.30.360.10">
    <property type="entry name" value="Dihydrodipicolinate Reductase, domain 2"/>
    <property type="match status" value="1"/>
</dbReference>
<accession>A0A2T0LHE8</accession>
<dbReference type="SUPFAM" id="SSF51735">
    <property type="entry name" value="NAD(P)-binding Rossmann-fold domains"/>
    <property type="match status" value="1"/>
</dbReference>
<dbReference type="InterPro" id="IPR036291">
    <property type="entry name" value="NAD(P)-bd_dom_sf"/>
</dbReference>
<proteinExistence type="predicted"/>
<dbReference type="SUPFAM" id="SSF55347">
    <property type="entry name" value="Glyceraldehyde-3-phosphate dehydrogenase-like, C-terminal domain"/>
    <property type="match status" value="1"/>
</dbReference>